<keyword evidence="2" id="KW-1133">Transmembrane helix</keyword>
<feature type="region of interest" description="Disordered" evidence="1">
    <location>
        <begin position="3459"/>
        <end position="3479"/>
    </location>
</feature>
<sequence>MICLRSIPVKRFAAVIVLALALAMLWNPTAARAAAGAINTSAQGARVNIGLLGLVGFPSITLGLPAQQNWTTGGSTATKTDLGVDLLPAPLPSIIKVGAITATAQPATGGGRAQADVAGLNLLGVNSPAVLNLGAIRTQCQMTSTGITGTTDIADLKVLGLSVNPDVNLDLGNLLGGIASGWIDHRTAAWDSTTGRLDYTIRAVDLKLLKGTGLLTMIANGDVVIAESVCSGIVKLGSVTTSPVNLVPGNSATPSVSVQNTGDIAAPNTTITIPAPPTGYTVGTPSITGSNGTGSCAVASSGTVTCTNVTVPGAGTVKVNVPVTLSATATNAADWSPAARTITANSTPVSGSSTVIPASGSGTLVAAQPAASTGGSFAVPTPSTLTAGKTATTSITVSNQGPSNATTTVTIPIDNAPAGVSVTSAKVGSTPCSVTTSAITCSGVSVAAGSAATIDVATKATLAAVPGTVWNLQGMTANLNGTPIGGQAKFLTVGDPDVNLTGGVSITPANGTPGGGTATATVRVVNTGGTTADPATITIPAPPAGYTVGSVTTSNGIGTCAQQANGSIQCTGVRIPSGSANAVTISIPVTLAANVTANWSAAAGTEVRATTTDSTGTATGAIINAVPRSTLGITATGPADGTVNPGQNTSMAVNVYNQGPSDARNSAFVVVAPPNTTFGTLTAPTSNLCTNLTSTTLRCTISMGAGDPATGLTLPLVVSAAADPATPITGGCVSLDNDSACDGPTDQALPTVKLRTPLATRLTTSTDAATITPGTSGTGKLTLTSTQAETGVTVTIPTTGLPVGFTVGQATVAGGTGTCTTGSGAITCTGITLTAGQAKDISVPITVASSVTPPQAWSPSGIVIATGNEQVSRSGSLAGTGTGNYTLTAPTLTVPTDGSVEPGGTTSMQVAVRNIGPSDATNASFSVRAPAGTTFGALSAPATPMCTLTSSTVVTCTTTLTAGSSTSTLTLPLQVGANTDPDKTVTGGCVDLDGTPGCGSSDTAIPSFTLKVPFSMQATVTADRADVTPGSTATATVHVAAPHNDLSGVTVTIPLTALPAGLTVTGQTPGGCTRTASAVTCPGLSITKGNTADIGLTVNATSSSTAGTGWTATGITVASGSDSITSAQELARVGAAQPALSAAITLPAGTLLPGATGNLDVAVTNTGPSDAKSAPVVVTAPLGATFSPLNGATATACTLSPDSRTATCSVDLAAGAPAAGLSFPLRVDATAAPGSTLTGGCVDLDGQPGCSPTTDKPIASITVGTPLQRRLTVTTNPATLVPGQTNRTAELTIKSTATESGLTVTIPTINLPAGVTASSATVPGGTCTVNASAIVCSPVNLPTAGQTVTVALNTSALPSTAAATWTAAGITVAKGSDTATASGDLAVIGQPQTTVTADASVPPNGAVTAGSNADITVKVSNGGPSNASPATFTVRAPDGTTFAALPPNTASICTVGPATVATCSVNLAAGADTGNLIFPVAVPVTADPFVTLGGGCVDLDGAAACTAGDKVIPAITLKVPFDRRAAITATPATVTPGGSGSVKVRATSLKSGDNLSNLTLTVPLAALPPSLIVGTPAPGACAKSGSTPDTVVCSNVSITGGGYFDLTLPVSAPASAAAGVTWTATGITLASGSESVTATRALATTGAATFALNPTVTMPSGSIEPGATTAISVSVNNPGPSDATGAKLAYNAPAGTTFGTPTGSLAVGCTVDSPTRITCNNVNLANGATGTLTLPITVDASADPTKPISGGCVDGNADGYCTSDPADTAFTSFALTVPFSQRVSVTTTSTPVSPGTTGTASVVVTNSGNTNLTGLTVTVPLPPVGSDVTLTPTAGCSIVGSTITCTNVSVTAGGNTTIPIDVAMAGGAPATTAYASTVSVSDGTPGNTVTARRVVASAGSAAYTLAAQLTGPADNTVLPGTTTSITAVISNTGSNAAVTAPVTITAPTGTTFGTLAPSVSTACTLVNPTTLSCGVDVSGTAVPPALPVTWTLPISVPAGTTAATLTGGCVDLNDNGACATAEQLPTIVMRKALSAVLVPSGTPPTITPGNSGSSVITLAASETRTGLVVGLDPAGLPTGVSVTGARINTTDCQVTTNAVSCPATTINAGATAELTVDVATGPSSPASSGAGWSQALTVTQAAETLTLHPTIAKIGAAVSSLTVALVVPDAGTLKPGTTGEMDVTLTNPGPSANPTARAVFTAPTGTTFAALSGPAAALCTVDSPTQVSCGTSLGVESKSFTLGISVPANASTSSPLTGGCVDIVSDGVCPGPGDRTIPAITLAKPFSAQAGLGISPLTIVPGTSDTATLTVAPDRPLSGMTATVPLSGLPQGLTVMSVTGPSGSTCTWVGAITCTGVNATTSTTNLITITVRAAASMASGTVWSPNPVTLTSAAGDTAQVTGTLVRTGTAATNLSFDMSAPTTPVAPGSTATITATAANSGPSDATGLVARLIAPTGTTFGPLTGRAATDCTPVGNTQLDCRTNLPVGAAAAQWALPVRIPANANPNATISGGCIDLNRDGACAAAPADYPLPSIAVQATLDQAVTATATSPAIVPGRNGTVAVTLTTTRAASAVTVTIPTTGLPSGVTIAQAQSTSGTCSAVVNGAITCTGVNVPVGSGGTTITLGADVATAATPGQPAWTPTLTLVEAGVTAAKAISSTLVGAADAKPVVTFTVPAAQSLKPGDTGAIDVTVTNQGTSTAKNVHYLFRAPTGTTFQPPTGTTASLCTRNPAGTVVDCRVTVDGSAKVQFPLPLQVSPTADPASPVSGGCADVNLDNNCGGTNDVTIPAIQLGQPAGQLVISGTPGTVTPGSTATGQVKVTSAGAITGATVVVPLSTLPAGFTVTGATGPGNAFCSVSTTEIRCTGVALSTGTTTAVTVTTKVAATVAPGVAWRATGVTVTSGSDSATGAADIATSGARVAAVTFKATPASTTVKPGDSTSVSVVATNAGPSNAVRRTVTMTAPTGTTFGTLTGTAAQDCVISGSTVTCTYDLDANQSKTYTVPLVVSSSAKNGDTIAGACVTADGAKVCGADVKVSVDNTSTNPSISKTGTLSLTSAVVAAGASGTAEVKFSSTVAHTGLTLTVPLTALPDGFSVTSATVEGATCTVGATAISCTGVDLAANVARTLSIGVGVASNAAATASWTATGITLADPKDADDKLTASGLIVSTSRRSYSVGVTYGSPSNTSPLPGQTTTLPITFTNAGPDDASPYTTTIQLPANTTAGTLPDGCVLGETGRTIVCTVSLPAGTSRLIQVPIVIGSDLKGGESITGGCIDGVLGDDPQPDGECGGDADVSIPEVTLGRYKVNLAVTYNEPAVTVGPNATGVVVRIPYTNEGTDTADNVRFTVVPPTGVVVRSASVVLDNTTVSEGVVVAAATDAKTVAATCEGVGGAAASNAVVCTAPDAAGLYGSQLLLTIDGSKATKSGTQPMKVTISTTSTEGNSQDNTVSVMLKLTAKASSGGGSDNDGDDNGGGKLPTTGAQIAGTALVSLLMIVAGATLMLAMRERRLPTPASVRIPVRVPPYSPRHSRPRWSPTSLLRRE</sequence>
<gene>
    <name evidence="5" type="ORF">JIG36_31115</name>
</gene>
<dbReference type="PANTHER" id="PTHR35902:SF3">
    <property type="entry name" value="NPCBM-ASSOCIATED, NEW3 DOMAIN OF ALPHA-GALACTOSIDASE"/>
    <property type="match status" value="1"/>
</dbReference>
<evidence type="ECO:0000313" key="5">
    <source>
        <dbReference type="EMBL" id="MBM2619973.1"/>
    </source>
</evidence>
<name>A0ABS2AKS8_9ACTN</name>
<keyword evidence="2" id="KW-0472">Membrane</keyword>
<keyword evidence="6" id="KW-1185">Reference proteome</keyword>
<evidence type="ECO:0000256" key="2">
    <source>
        <dbReference type="SAM" id="Phobius"/>
    </source>
</evidence>
<keyword evidence="3" id="KW-0732">Signal</keyword>
<feature type="region of interest" description="Disordered" evidence="1">
    <location>
        <begin position="3519"/>
        <end position="3544"/>
    </location>
</feature>
<dbReference type="InterPro" id="IPR001434">
    <property type="entry name" value="OmcB-like_DUF11"/>
</dbReference>
<proteinExistence type="predicted"/>
<evidence type="ECO:0000256" key="3">
    <source>
        <dbReference type="SAM" id="SignalP"/>
    </source>
</evidence>
<dbReference type="EMBL" id="JAENHP010000012">
    <property type="protein sequence ID" value="MBM2619973.1"/>
    <property type="molecule type" value="Genomic_DNA"/>
</dbReference>
<feature type="signal peptide" evidence="3">
    <location>
        <begin position="1"/>
        <end position="33"/>
    </location>
</feature>
<evidence type="ECO:0000256" key="1">
    <source>
        <dbReference type="SAM" id="MobiDB-lite"/>
    </source>
</evidence>
<evidence type="ECO:0000259" key="4">
    <source>
        <dbReference type="Pfam" id="PF01345"/>
    </source>
</evidence>
<dbReference type="PANTHER" id="PTHR35902">
    <property type="entry name" value="S-LAYER DOMAIN-LIKE PROTEIN-RELATED"/>
    <property type="match status" value="1"/>
</dbReference>
<comment type="caution">
    <text evidence="5">The sequence shown here is derived from an EMBL/GenBank/DDBJ whole genome shotgun (WGS) entry which is preliminary data.</text>
</comment>
<dbReference type="RefSeq" id="WP_203379942.1">
    <property type="nucleotide sequence ID" value="NZ_JAENHP010000012.1"/>
</dbReference>
<keyword evidence="2" id="KW-0812">Transmembrane</keyword>
<feature type="domain" description="DUF11" evidence="4">
    <location>
        <begin position="1656"/>
        <end position="1742"/>
    </location>
</feature>
<dbReference type="Proteomes" id="UP000632138">
    <property type="component" value="Unassembled WGS sequence"/>
</dbReference>
<feature type="transmembrane region" description="Helical" evidence="2">
    <location>
        <begin position="3485"/>
        <end position="3506"/>
    </location>
</feature>
<evidence type="ECO:0000313" key="6">
    <source>
        <dbReference type="Proteomes" id="UP000632138"/>
    </source>
</evidence>
<protein>
    <recommendedName>
        <fullName evidence="4">DUF11 domain-containing protein</fullName>
    </recommendedName>
</protein>
<feature type="chain" id="PRO_5046384937" description="DUF11 domain-containing protein" evidence="3">
    <location>
        <begin position="34"/>
        <end position="3544"/>
    </location>
</feature>
<organism evidence="5 6">
    <name type="scientific">Paractinoplanes ovalisporus</name>
    <dbReference type="NCBI Taxonomy" id="2810368"/>
    <lineage>
        <taxon>Bacteria</taxon>
        <taxon>Bacillati</taxon>
        <taxon>Actinomycetota</taxon>
        <taxon>Actinomycetes</taxon>
        <taxon>Micromonosporales</taxon>
        <taxon>Micromonosporaceae</taxon>
        <taxon>Paractinoplanes</taxon>
    </lineage>
</organism>
<accession>A0ABS2AKS8</accession>
<reference evidence="5 6" key="1">
    <citation type="submission" date="2021-01" db="EMBL/GenBank/DDBJ databases">
        <title>Actinoplanes sp. nov. LDG1-06 isolated from lichen.</title>
        <authorList>
            <person name="Saeng-In P."/>
            <person name="Phongsopitanun W."/>
            <person name="Kanchanasin P."/>
            <person name="Yuki M."/>
            <person name="Kudo T."/>
            <person name="Ohkuma M."/>
            <person name="Tanasupawat S."/>
        </authorList>
    </citation>
    <scope>NUCLEOTIDE SEQUENCE [LARGE SCALE GENOMIC DNA]</scope>
    <source>
        <strain evidence="5 6">LDG1-06</strain>
    </source>
</reference>
<feature type="compositionally biased region" description="Gly residues" evidence="1">
    <location>
        <begin position="3462"/>
        <end position="3477"/>
    </location>
</feature>
<dbReference type="Pfam" id="PF01345">
    <property type="entry name" value="DUF11"/>
    <property type="match status" value="1"/>
</dbReference>